<gene>
    <name evidence="1" type="ORF">NDU88_010375</name>
</gene>
<name>A0AAV7RY18_PLEWA</name>
<dbReference type="AlphaFoldDB" id="A0AAV7RY18"/>
<keyword evidence="2" id="KW-1185">Reference proteome</keyword>
<sequence>MSGFSPQRVLLLSGGYLSGGNGRFGCRRSKLVTPALPLEEPEADFGGGTPEALKRKRLSILETTVISASPEWLDARSHIVNLLSGDLSASGVILAHGHSERLRLVWDIDPSRLDRSGPFSTLLLRLTPEAVWDWLELGDGDGTPRSQSGGVREQPAKMGSIQSALLRTTRFLEFGQEAPGAGEIVGAIRHCRGVPSRELDYSPESRLGMGDPKTYGIRKKLDRDLVQQEDALNALQHQIDNGDALENESRVVRSRIGALWNRLDSYVRKDF</sequence>
<reference evidence="1" key="1">
    <citation type="journal article" date="2022" name="bioRxiv">
        <title>Sequencing and chromosome-scale assembly of the giantPleurodeles waltlgenome.</title>
        <authorList>
            <person name="Brown T."/>
            <person name="Elewa A."/>
            <person name="Iarovenko S."/>
            <person name="Subramanian E."/>
            <person name="Araus A.J."/>
            <person name="Petzold A."/>
            <person name="Susuki M."/>
            <person name="Suzuki K.-i.T."/>
            <person name="Hayashi T."/>
            <person name="Toyoda A."/>
            <person name="Oliveira C."/>
            <person name="Osipova E."/>
            <person name="Leigh N.D."/>
            <person name="Simon A."/>
            <person name="Yun M.H."/>
        </authorList>
    </citation>
    <scope>NUCLEOTIDE SEQUENCE</scope>
    <source>
        <strain evidence="1">20211129_DDA</strain>
        <tissue evidence="1">Liver</tissue>
    </source>
</reference>
<evidence type="ECO:0000313" key="2">
    <source>
        <dbReference type="Proteomes" id="UP001066276"/>
    </source>
</evidence>
<protein>
    <submittedName>
        <fullName evidence="1">Uncharacterized protein</fullName>
    </submittedName>
</protein>
<proteinExistence type="predicted"/>
<organism evidence="1 2">
    <name type="scientific">Pleurodeles waltl</name>
    <name type="common">Iberian ribbed newt</name>
    <dbReference type="NCBI Taxonomy" id="8319"/>
    <lineage>
        <taxon>Eukaryota</taxon>
        <taxon>Metazoa</taxon>
        <taxon>Chordata</taxon>
        <taxon>Craniata</taxon>
        <taxon>Vertebrata</taxon>
        <taxon>Euteleostomi</taxon>
        <taxon>Amphibia</taxon>
        <taxon>Batrachia</taxon>
        <taxon>Caudata</taxon>
        <taxon>Salamandroidea</taxon>
        <taxon>Salamandridae</taxon>
        <taxon>Pleurodelinae</taxon>
        <taxon>Pleurodeles</taxon>
    </lineage>
</organism>
<comment type="caution">
    <text evidence="1">The sequence shown here is derived from an EMBL/GenBank/DDBJ whole genome shotgun (WGS) entry which is preliminary data.</text>
</comment>
<dbReference type="Proteomes" id="UP001066276">
    <property type="component" value="Chromosome 5"/>
</dbReference>
<dbReference type="EMBL" id="JANPWB010000009">
    <property type="protein sequence ID" value="KAJ1157671.1"/>
    <property type="molecule type" value="Genomic_DNA"/>
</dbReference>
<evidence type="ECO:0000313" key="1">
    <source>
        <dbReference type="EMBL" id="KAJ1157671.1"/>
    </source>
</evidence>
<accession>A0AAV7RY18</accession>